<accession>A0A2I7K5K8</accession>
<dbReference type="Proteomes" id="UP000236447">
    <property type="component" value="Chromosome"/>
</dbReference>
<dbReference type="AlphaFoldDB" id="A0A2I7K5K8"/>
<evidence type="ECO:0000313" key="2">
    <source>
        <dbReference type="EMBL" id="AUQ97899.1"/>
    </source>
</evidence>
<evidence type="ECO:0000313" key="3">
    <source>
        <dbReference type="Proteomes" id="UP000236447"/>
    </source>
</evidence>
<dbReference type="RefSeq" id="WP_102883006.1">
    <property type="nucleotide sequence ID" value="NZ_CP010725.1"/>
</dbReference>
<keyword evidence="1" id="KW-0472">Membrane</keyword>
<sequence>MEWIEWIAGHAKQNPLGILGFVISLILAIVKIYEAFWKDRLSLATSYFFTSEPGEADEIVIANLSPIPVQIAYWTIAWEKRWYALRVKDVDVTPDDPFRFKVLGRDSFALRFRDDDKFPTGGSVAANRRLVLRLHVFGRRRPVRLVVGAS</sequence>
<proteinExistence type="predicted"/>
<keyword evidence="1" id="KW-0812">Transmembrane</keyword>
<reference evidence="2 3" key="1">
    <citation type="journal article" date="2017" name="Front. Microbiol.">
        <title>Phaeobacter piscinae sp. nov., a species of the Roseobacter group and potential aquaculture probiont.</title>
        <authorList>
            <person name="Sonnenschein E.C."/>
            <person name="Phippen C.B.W."/>
            <person name="Nielsen K.F."/>
            <person name="Mateiu R.V."/>
            <person name="Melchiorsen J."/>
            <person name="Gram L."/>
            <person name="Overmann J."/>
            <person name="Freese H.M."/>
        </authorList>
    </citation>
    <scope>NUCLEOTIDE SEQUENCE [LARGE SCALE GENOMIC DNA]</scope>
    <source>
        <strain evidence="2 3">P88</strain>
    </source>
</reference>
<feature type="transmembrane region" description="Helical" evidence="1">
    <location>
        <begin position="16"/>
        <end position="33"/>
    </location>
</feature>
<evidence type="ECO:0000256" key="1">
    <source>
        <dbReference type="SAM" id="Phobius"/>
    </source>
</evidence>
<keyword evidence="1" id="KW-1133">Transmembrane helix</keyword>
<protein>
    <submittedName>
        <fullName evidence="2">Uncharacterized protein</fullName>
    </submittedName>
</protein>
<gene>
    <name evidence="2" type="ORF">PhaeoP88_00502</name>
</gene>
<dbReference type="EMBL" id="CP010725">
    <property type="protein sequence ID" value="AUQ97899.1"/>
    <property type="molecule type" value="Genomic_DNA"/>
</dbReference>
<organism evidence="2 3">
    <name type="scientific">Phaeobacter inhibens</name>
    <dbReference type="NCBI Taxonomy" id="221822"/>
    <lineage>
        <taxon>Bacteria</taxon>
        <taxon>Pseudomonadati</taxon>
        <taxon>Pseudomonadota</taxon>
        <taxon>Alphaproteobacteria</taxon>
        <taxon>Rhodobacterales</taxon>
        <taxon>Roseobacteraceae</taxon>
        <taxon>Phaeobacter</taxon>
    </lineage>
</organism>
<name>A0A2I7K5K8_9RHOB</name>
<reference evidence="2 3" key="2">
    <citation type="journal article" date="2017" name="Genome Biol. Evol.">
        <title>Trajectories and Drivers of Genome Evolution in Surface-Associated Marine Phaeobacter.</title>
        <authorList>
            <person name="Freese H.M."/>
            <person name="Sikorski J."/>
            <person name="Bunk B."/>
            <person name="Scheuner C."/>
            <person name="Meier-Kolthoff J.P."/>
            <person name="Sproer C."/>
            <person name="Gram L."/>
            <person name="Overmann J."/>
        </authorList>
    </citation>
    <scope>NUCLEOTIDE SEQUENCE [LARGE SCALE GENOMIC DNA]</scope>
    <source>
        <strain evidence="2 3">P88</strain>
    </source>
</reference>